<dbReference type="EMBL" id="JACOPK010000001">
    <property type="protein sequence ID" value="MBC5694628.1"/>
    <property type="molecule type" value="Genomic_DNA"/>
</dbReference>
<accession>A0ABR7GJY2</accession>
<comment type="caution">
    <text evidence="1">The sequence shown here is derived from an EMBL/GenBank/DDBJ whole genome shotgun (WGS) entry which is preliminary data.</text>
</comment>
<evidence type="ECO:0008006" key="3">
    <source>
        <dbReference type="Google" id="ProtNLM"/>
    </source>
</evidence>
<name>A0ABR7GJY2_9FIRM</name>
<dbReference type="RefSeq" id="WP_186968915.1">
    <property type="nucleotide sequence ID" value="NZ_JACOPK010000001.1"/>
</dbReference>
<keyword evidence="2" id="KW-1185">Reference proteome</keyword>
<protein>
    <recommendedName>
        <fullName evidence="3">DUF4855 domain-containing protein</fullName>
    </recommendedName>
</protein>
<proteinExistence type="predicted"/>
<sequence>MKAMLFQSTLYHHASDNSLTDCLATDYVFTPLEKPIADANAEKMTEAIKALLSVRSGKTTNIWIGTPNVNSTNAWSDYTAAQLTQFIQDVYDELDEFERNKVVGVYMTQESIYGDMDYNNILGGTKPANNQIRIMKQVRDYVKAGHVHGTQFMWCPYYGYGDNAATIIKKIGHVADKVQIFDYVILQPHVIFDASTTKGNLNGVKYSVDRNKVCYRDNVNVIASKVSATQIGYEMEFLEDNRVFDNYESTFAPYKNKPWMFYWQGDDPNPAVKAIANWC</sequence>
<evidence type="ECO:0000313" key="2">
    <source>
        <dbReference type="Proteomes" id="UP000641741"/>
    </source>
</evidence>
<gene>
    <name evidence="1" type="ORF">H8S02_01490</name>
</gene>
<reference evidence="1 2" key="1">
    <citation type="submission" date="2020-08" db="EMBL/GenBank/DDBJ databases">
        <title>Genome public.</title>
        <authorList>
            <person name="Liu C."/>
            <person name="Sun Q."/>
        </authorList>
    </citation>
    <scope>NUCLEOTIDE SEQUENCE [LARGE SCALE GENOMIC DNA]</scope>
    <source>
        <strain evidence="1 2">M2</strain>
    </source>
</reference>
<organism evidence="1 2">
    <name type="scientific">Agathobaculum hominis</name>
    <dbReference type="NCBI Taxonomy" id="2763014"/>
    <lineage>
        <taxon>Bacteria</taxon>
        <taxon>Bacillati</taxon>
        <taxon>Bacillota</taxon>
        <taxon>Clostridia</taxon>
        <taxon>Eubacteriales</taxon>
        <taxon>Butyricicoccaceae</taxon>
        <taxon>Agathobaculum</taxon>
    </lineage>
</organism>
<evidence type="ECO:0000313" key="1">
    <source>
        <dbReference type="EMBL" id="MBC5694628.1"/>
    </source>
</evidence>
<dbReference type="Proteomes" id="UP000641741">
    <property type="component" value="Unassembled WGS sequence"/>
</dbReference>